<feature type="short sequence motif" description="VHIID" evidence="3">
    <location>
        <begin position="417"/>
        <end position="421"/>
    </location>
</feature>
<dbReference type="AlphaFoldDB" id="A0AAD5Z6B6"/>
<feature type="region of interest" description="Disordered" evidence="4">
    <location>
        <begin position="218"/>
        <end position="237"/>
    </location>
</feature>
<accession>A0AAD5Z6B6</accession>
<sequence length="691" mass="79132">MASGVQKGSNPIDRIWHGDIYQDGNNVADTLDKPEQLMSSNLTTTQAFSTDNLNSKITPNLLISNCKNTQEVFDLTSSATINYISQILLEEDFNEEICIYQEKAALRDIEKSLYTILEKEYPKSPNWPQSQHTQNQNSTGNDSSNTSNYAWGNNVASYNKYKPLSISGNPISALSLESLPGGIKEAMKFLPIEHNRIKFHQEPKHNCFSKNEATGYESSSKMSSFNEEPSLSGAQPQKKQAIFLDEPARNKSFDELLLSHDGEYFQDVISLRQMLQKEMKDKPAGDHVKDQSIIMAPEMIKPEEVLVDLWALLIRCSEAVSVNDINMAYELIKQIRTHSSPKGDGYQRMAYYLVDGLEARLDGTGCDIYHKQISNQGSASDLLKGFRIYHAVCPYPRASYFFANETILNITKNATKVHIIDFGIELGFQWPSFFERLANLGNTQQKIRITGISFPDKGFRPAKIVEETGRRLSEYAQRFNIRFKYQGIASKWEDIQIKDLKIDKEEVLIVSSLYCFRNLGDETISMISARDKVLRMIRMIKPCVFIHGIVNSSYSNPFFTMRFKEVLSSFFSFFDMLDWTMPRQSEGRLLIERNFLGPNAFNTIACEGSERVERPEKYRQWQARNLRAGFEQLPVNSMIKEKIESTVRGLFHKEFVVDEINKWLLLGWKGTTVYALSTWKPKDYDSVELQN</sequence>
<comment type="caution">
    <text evidence="3">Lacks conserved residue(s) required for the propagation of feature annotation.</text>
</comment>
<dbReference type="Pfam" id="PF03514">
    <property type="entry name" value="GRAS"/>
    <property type="match status" value="1"/>
</dbReference>
<dbReference type="PANTHER" id="PTHR31636">
    <property type="entry name" value="OSJNBA0084A10.13 PROTEIN-RELATED"/>
    <property type="match status" value="1"/>
</dbReference>
<comment type="caution">
    <text evidence="5">The sequence shown here is derived from an EMBL/GenBank/DDBJ whole genome shotgun (WGS) entry which is preliminary data.</text>
</comment>
<evidence type="ECO:0008006" key="7">
    <source>
        <dbReference type="Google" id="ProtNLM"/>
    </source>
</evidence>
<feature type="region of interest" description="Leucine repeat II (LRII)" evidence="3">
    <location>
        <begin position="467"/>
        <end position="499"/>
    </location>
</feature>
<keyword evidence="6" id="KW-1185">Reference proteome</keyword>
<feature type="compositionally biased region" description="Low complexity" evidence="4">
    <location>
        <begin position="133"/>
        <end position="147"/>
    </location>
</feature>
<keyword evidence="1" id="KW-0805">Transcription regulation</keyword>
<evidence type="ECO:0000256" key="3">
    <source>
        <dbReference type="PROSITE-ProRule" id="PRU01191"/>
    </source>
</evidence>
<evidence type="ECO:0000256" key="4">
    <source>
        <dbReference type="SAM" id="MobiDB-lite"/>
    </source>
</evidence>
<feature type="region of interest" description="SAW" evidence="3">
    <location>
        <begin position="605"/>
        <end position="680"/>
    </location>
</feature>
<gene>
    <name evidence="5" type="ORF">LUZ61_016864</name>
</gene>
<evidence type="ECO:0000313" key="5">
    <source>
        <dbReference type="EMBL" id="KAJ3687700.1"/>
    </source>
</evidence>
<dbReference type="PROSITE" id="PS50985">
    <property type="entry name" value="GRAS"/>
    <property type="match status" value="1"/>
</dbReference>
<name>A0AAD5Z6B6_9POAL</name>
<dbReference type="InterPro" id="IPR005202">
    <property type="entry name" value="TF_GRAS"/>
</dbReference>
<organism evidence="5 6">
    <name type="scientific">Rhynchospora tenuis</name>
    <dbReference type="NCBI Taxonomy" id="198213"/>
    <lineage>
        <taxon>Eukaryota</taxon>
        <taxon>Viridiplantae</taxon>
        <taxon>Streptophyta</taxon>
        <taxon>Embryophyta</taxon>
        <taxon>Tracheophyta</taxon>
        <taxon>Spermatophyta</taxon>
        <taxon>Magnoliopsida</taxon>
        <taxon>Liliopsida</taxon>
        <taxon>Poales</taxon>
        <taxon>Cyperaceae</taxon>
        <taxon>Cyperoideae</taxon>
        <taxon>Rhynchosporeae</taxon>
        <taxon>Rhynchospora</taxon>
    </lineage>
</organism>
<protein>
    <recommendedName>
        <fullName evidence="7">GRAS family transcription factor</fullName>
    </recommendedName>
</protein>
<comment type="similarity">
    <text evidence="3">Belongs to the GRAS family.</text>
</comment>
<keyword evidence="2" id="KW-0804">Transcription</keyword>
<feature type="region of interest" description="VHIID" evidence="3">
    <location>
        <begin position="386"/>
        <end position="451"/>
    </location>
</feature>
<proteinExistence type="inferred from homology"/>
<dbReference type="EMBL" id="JAMRDG010000002">
    <property type="protein sequence ID" value="KAJ3687700.1"/>
    <property type="molecule type" value="Genomic_DNA"/>
</dbReference>
<evidence type="ECO:0000256" key="1">
    <source>
        <dbReference type="ARBA" id="ARBA00023015"/>
    </source>
</evidence>
<reference evidence="5 6" key="1">
    <citation type="journal article" date="2022" name="Cell">
        <title>Repeat-based holocentromeres influence genome architecture and karyotype evolution.</title>
        <authorList>
            <person name="Hofstatter P.G."/>
            <person name="Thangavel G."/>
            <person name="Lux T."/>
            <person name="Neumann P."/>
            <person name="Vondrak T."/>
            <person name="Novak P."/>
            <person name="Zhang M."/>
            <person name="Costa L."/>
            <person name="Castellani M."/>
            <person name="Scott A."/>
            <person name="Toegelov H."/>
            <person name="Fuchs J."/>
            <person name="Mata-Sucre Y."/>
            <person name="Dias Y."/>
            <person name="Vanzela A.L.L."/>
            <person name="Huettel B."/>
            <person name="Almeida C.C.S."/>
            <person name="Simkova H."/>
            <person name="Souza G."/>
            <person name="Pedrosa-Harand A."/>
            <person name="Macas J."/>
            <person name="Mayer K.F.X."/>
            <person name="Houben A."/>
            <person name="Marques A."/>
        </authorList>
    </citation>
    <scope>NUCLEOTIDE SEQUENCE [LARGE SCALE GENOMIC DNA]</scope>
    <source>
        <strain evidence="5">RhyTen1mFocal</strain>
    </source>
</reference>
<feature type="region of interest" description="Disordered" evidence="4">
    <location>
        <begin position="124"/>
        <end position="147"/>
    </location>
</feature>
<dbReference type="Proteomes" id="UP001210211">
    <property type="component" value="Unassembled WGS sequence"/>
</dbReference>
<evidence type="ECO:0000256" key="2">
    <source>
        <dbReference type="ARBA" id="ARBA00023163"/>
    </source>
</evidence>
<feature type="region of interest" description="Leucine repeat I (LRI)" evidence="3">
    <location>
        <begin position="307"/>
        <end position="367"/>
    </location>
</feature>
<evidence type="ECO:0000313" key="6">
    <source>
        <dbReference type="Proteomes" id="UP001210211"/>
    </source>
</evidence>